<evidence type="ECO:0000256" key="2">
    <source>
        <dbReference type="SAM" id="MobiDB-lite"/>
    </source>
</evidence>
<feature type="region of interest" description="Disordered" evidence="2">
    <location>
        <begin position="269"/>
        <end position="303"/>
    </location>
</feature>
<dbReference type="OMA" id="TEIMGCT"/>
<evidence type="ECO:0000313" key="3">
    <source>
        <dbReference type="EMBL" id="CAD8055972.1"/>
    </source>
</evidence>
<dbReference type="AlphaFoldDB" id="A0A8S1KRU8"/>
<comment type="similarity">
    <text evidence="1">Belongs to the nucleosome assembly protein (NAP) family.</text>
</comment>
<organism evidence="3 4">
    <name type="scientific">Paramecium primaurelia</name>
    <dbReference type="NCBI Taxonomy" id="5886"/>
    <lineage>
        <taxon>Eukaryota</taxon>
        <taxon>Sar</taxon>
        <taxon>Alveolata</taxon>
        <taxon>Ciliophora</taxon>
        <taxon>Intramacronucleata</taxon>
        <taxon>Oligohymenophorea</taxon>
        <taxon>Peniculida</taxon>
        <taxon>Parameciidae</taxon>
        <taxon>Paramecium</taxon>
    </lineage>
</organism>
<dbReference type="PANTHER" id="PTHR11875">
    <property type="entry name" value="TESTIS-SPECIFIC Y-ENCODED PROTEIN"/>
    <property type="match status" value="1"/>
</dbReference>
<proteinExistence type="inferred from homology"/>
<protein>
    <recommendedName>
        <fullName evidence="5">Nucleosome assembly protein</fullName>
    </recommendedName>
</protein>
<gene>
    <name evidence="3" type="ORF">PPRIM_AZ9-3.1.T0240074</name>
</gene>
<dbReference type="EMBL" id="CAJJDM010000022">
    <property type="protein sequence ID" value="CAD8055972.1"/>
    <property type="molecule type" value="Genomic_DNA"/>
</dbReference>
<dbReference type="InterPro" id="IPR002164">
    <property type="entry name" value="NAP_family"/>
</dbReference>
<sequence length="303" mass="36363">MEFNYDQIKEKLNGYDLQTKIQLIALAQCLYDRKNLDHQQDQELDQMEADYKKRVEPLIEASNQIISGQRLVKEEEVEDLKEYLNAQEQPILDNQEPIENYWSKVLLNSKTLKNEVIGDRDEPLLKAIKNIRGFENKEQHKLGLIFQFKANDYFPEEELKVEFLLDDKQGEPLKVESTKINWKEGKNISVKIVKKKNKQKKKVKEVEQKTLFQLFKNLDVKDWEKLEEDKKEEQQQKMDMCYDICRLIYDEILPYSLEYYLDVHVEDDDYEGEDMDDDDEDDDEELTKEEAIKRMKERRGFKK</sequence>
<reference evidence="3" key="1">
    <citation type="submission" date="2021-01" db="EMBL/GenBank/DDBJ databases">
        <authorList>
            <consortium name="Genoscope - CEA"/>
            <person name="William W."/>
        </authorList>
    </citation>
    <scope>NUCLEOTIDE SEQUENCE</scope>
</reference>
<dbReference type="Pfam" id="PF00956">
    <property type="entry name" value="NAP"/>
    <property type="match status" value="1"/>
</dbReference>
<evidence type="ECO:0000313" key="4">
    <source>
        <dbReference type="Proteomes" id="UP000688137"/>
    </source>
</evidence>
<name>A0A8S1KRU8_PARPR</name>
<comment type="caution">
    <text evidence="3">The sequence shown here is derived from an EMBL/GenBank/DDBJ whole genome shotgun (WGS) entry which is preliminary data.</text>
</comment>
<accession>A0A8S1KRU8</accession>
<keyword evidence="4" id="KW-1185">Reference proteome</keyword>
<dbReference type="Proteomes" id="UP000688137">
    <property type="component" value="Unassembled WGS sequence"/>
</dbReference>
<dbReference type="GO" id="GO:0006334">
    <property type="term" value="P:nucleosome assembly"/>
    <property type="evidence" value="ECO:0007669"/>
    <property type="project" value="InterPro"/>
</dbReference>
<feature type="compositionally biased region" description="Acidic residues" evidence="2">
    <location>
        <begin position="269"/>
        <end position="287"/>
    </location>
</feature>
<evidence type="ECO:0008006" key="5">
    <source>
        <dbReference type="Google" id="ProtNLM"/>
    </source>
</evidence>
<evidence type="ECO:0000256" key="1">
    <source>
        <dbReference type="RuleBase" id="RU003876"/>
    </source>
</evidence>
<dbReference type="GO" id="GO:0005634">
    <property type="term" value="C:nucleus"/>
    <property type="evidence" value="ECO:0007669"/>
    <property type="project" value="InterPro"/>
</dbReference>